<evidence type="ECO:0000256" key="1">
    <source>
        <dbReference type="SAM" id="MobiDB-lite"/>
    </source>
</evidence>
<evidence type="ECO:0000313" key="5">
    <source>
        <dbReference type="Proteomes" id="UP000221168"/>
    </source>
</evidence>
<evidence type="ECO:0000256" key="2">
    <source>
        <dbReference type="SAM" id="SignalP"/>
    </source>
</evidence>
<dbReference type="EMBL" id="PDVP01000014">
    <property type="protein sequence ID" value="PHP65532.1"/>
    <property type="molecule type" value="Genomic_DNA"/>
</dbReference>
<organism evidence="4 5">
    <name type="scientific">Zhengella mangrovi</name>
    <dbReference type="NCBI Taxonomy" id="1982044"/>
    <lineage>
        <taxon>Bacteria</taxon>
        <taxon>Pseudomonadati</taxon>
        <taxon>Pseudomonadota</taxon>
        <taxon>Alphaproteobacteria</taxon>
        <taxon>Hyphomicrobiales</taxon>
        <taxon>Notoacmeibacteraceae</taxon>
        <taxon>Zhengella</taxon>
    </lineage>
</organism>
<protein>
    <recommendedName>
        <fullName evidence="3">Phytase-like domain-containing protein</fullName>
    </recommendedName>
</protein>
<keyword evidence="2" id="KW-0732">Signal</keyword>
<dbReference type="Proteomes" id="UP000221168">
    <property type="component" value="Unassembled WGS sequence"/>
</dbReference>
<feature type="region of interest" description="Disordered" evidence="1">
    <location>
        <begin position="102"/>
        <end position="122"/>
    </location>
</feature>
<dbReference type="InterPro" id="IPR014567">
    <property type="entry name" value="UCP031900"/>
</dbReference>
<gene>
    <name evidence="4" type="ORF">CSC94_18195</name>
</gene>
<dbReference type="PIRSF" id="PIRSF031900">
    <property type="entry name" value="UCP031900"/>
    <property type="match status" value="1"/>
</dbReference>
<comment type="caution">
    <text evidence="4">The sequence shown here is derived from an EMBL/GenBank/DDBJ whole genome shotgun (WGS) entry which is preliminary data.</text>
</comment>
<keyword evidence="5" id="KW-1185">Reference proteome</keyword>
<reference evidence="4 5" key="1">
    <citation type="submission" date="2017-10" db="EMBL/GenBank/DDBJ databases">
        <title>Sedimentibacterium mangrovi gen. nov., sp. nov., a novel member of family Phyllobacteriacea isolated from mangrove sediment.</title>
        <authorList>
            <person name="Liao H."/>
            <person name="Tian Y."/>
        </authorList>
    </citation>
    <scope>NUCLEOTIDE SEQUENCE [LARGE SCALE GENOMIC DNA]</scope>
    <source>
        <strain evidence="4 5">X9-2-2</strain>
    </source>
</reference>
<sequence length="333" mass="35713">MKRAFLLPALAALALISGSGPGLPRDFDAPLAASPITAFSVNSTETRFGPLTFVGGFSLTSSQSHFGAVSAFRFIEPGGRFLAVTDNGFWLSGTVTRDKAGVPTGIRDGHMSEIEGTDGRPLGNKYEADAESLTVRGNVATVGFERFHRMVDYPLSADGQPGRAGRNLDIVVPVQELRANRGFECLAYSPPDSPLAGVRVAVTEKSLDRKGNIFGAILEGPKRGIFTVAKSGPFDITDCAFLPGGDLVVLERRYSIATGVGMQLRRIAGSDIAPGRLVDGKVLFSGGMDYQIDNMEGMDIWRAADGSLRLSMVSDDNKSLLQRSLYLEFRIEE</sequence>
<evidence type="ECO:0000259" key="3">
    <source>
        <dbReference type="Pfam" id="PF13449"/>
    </source>
</evidence>
<proteinExistence type="predicted"/>
<feature type="signal peptide" evidence="2">
    <location>
        <begin position="1"/>
        <end position="24"/>
    </location>
</feature>
<dbReference type="OrthoDB" id="9798693at2"/>
<dbReference type="AlphaFoldDB" id="A0A2G1QJ46"/>
<dbReference type="RefSeq" id="WP_099307804.1">
    <property type="nucleotide sequence ID" value="NZ_PDVP01000014.1"/>
</dbReference>
<name>A0A2G1QJ46_9HYPH</name>
<feature type="chain" id="PRO_5013672808" description="Phytase-like domain-containing protein" evidence="2">
    <location>
        <begin position="25"/>
        <end position="333"/>
    </location>
</feature>
<accession>A0A2G1QJ46</accession>
<dbReference type="Pfam" id="PF13449">
    <property type="entry name" value="Phytase-like"/>
    <property type="match status" value="1"/>
</dbReference>
<evidence type="ECO:0000313" key="4">
    <source>
        <dbReference type="EMBL" id="PHP65532.1"/>
    </source>
</evidence>
<feature type="domain" description="Phytase-like" evidence="3">
    <location>
        <begin position="65"/>
        <end position="317"/>
    </location>
</feature>
<dbReference type="InterPro" id="IPR027372">
    <property type="entry name" value="Phytase-like_dom"/>
</dbReference>